<accession>A0A085LZ57</accession>
<protein>
    <submittedName>
        <fullName evidence="1">Uncharacterized protein</fullName>
    </submittedName>
</protein>
<reference evidence="1 3" key="1">
    <citation type="journal article" date="2014" name="Nat. Genet.">
        <title>Genome and transcriptome of the porcine whipworm Trichuris suis.</title>
        <authorList>
            <person name="Jex A.R."/>
            <person name="Nejsum P."/>
            <person name="Schwarz E.M."/>
            <person name="Hu L."/>
            <person name="Young N.D."/>
            <person name="Hall R.S."/>
            <person name="Korhonen P.K."/>
            <person name="Liao S."/>
            <person name="Thamsborg S."/>
            <person name="Xia J."/>
            <person name="Xu P."/>
            <person name="Wang S."/>
            <person name="Scheerlinck J.P."/>
            <person name="Hofmann A."/>
            <person name="Sternberg P.W."/>
            <person name="Wang J."/>
            <person name="Gasser R.B."/>
        </authorList>
    </citation>
    <scope>NUCLEOTIDE SEQUENCE [LARGE SCALE GENOMIC DNA]</scope>
    <source>
        <strain evidence="2">DCEP-RM93F</strain>
        <strain evidence="1">DCEP-RM93M</strain>
    </source>
</reference>
<dbReference type="EMBL" id="KL363256">
    <property type="protein sequence ID" value="KFD50253.1"/>
    <property type="molecule type" value="Genomic_DNA"/>
</dbReference>
<keyword evidence="3" id="KW-1185">Reference proteome</keyword>
<evidence type="ECO:0000313" key="1">
    <source>
        <dbReference type="EMBL" id="KFD50253.1"/>
    </source>
</evidence>
<dbReference type="Proteomes" id="UP000030764">
    <property type="component" value="Unassembled WGS sequence"/>
</dbReference>
<evidence type="ECO:0000313" key="3">
    <source>
        <dbReference type="Proteomes" id="UP000030764"/>
    </source>
</evidence>
<evidence type="ECO:0000313" key="2">
    <source>
        <dbReference type="EMBL" id="KFD66936.1"/>
    </source>
</evidence>
<name>A0A085LZ57_9BILA</name>
<dbReference type="AlphaFoldDB" id="A0A085LZ57"/>
<dbReference type="Proteomes" id="UP000030758">
    <property type="component" value="Unassembled WGS sequence"/>
</dbReference>
<organism evidence="1 3">
    <name type="scientific">Trichuris suis</name>
    <name type="common">pig whipworm</name>
    <dbReference type="NCBI Taxonomy" id="68888"/>
    <lineage>
        <taxon>Eukaryota</taxon>
        <taxon>Metazoa</taxon>
        <taxon>Ecdysozoa</taxon>
        <taxon>Nematoda</taxon>
        <taxon>Enoplea</taxon>
        <taxon>Dorylaimia</taxon>
        <taxon>Trichinellida</taxon>
        <taxon>Trichuridae</taxon>
        <taxon>Trichuris</taxon>
    </lineage>
</organism>
<sequence length="137" mass="15734">MAYCGGGTSIFKLLFGTIVSREVRHMLEESVSEATYIGETRFTLAHRFLQHVRHLTRYNSAKQELEETSSITTTRRGRPSSLPVSLPWSFNLYKNFISMFCDQCYGREQQLVVSIRFAEIMLTSSPKSLLNVVLYLI</sequence>
<proteinExistence type="predicted"/>
<dbReference type="EMBL" id="KL367519">
    <property type="protein sequence ID" value="KFD66936.1"/>
    <property type="molecule type" value="Genomic_DNA"/>
</dbReference>
<gene>
    <name evidence="1" type="ORF">M513_08881</name>
    <name evidence="2" type="ORF">M514_08881</name>
</gene>